<reference evidence="1" key="1">
    <citation type="journal article" date="2014" name="Front. Microbiol.">
        <title>High frequency of phylogenetically diverse reductive dehalogenase-homologous genes in deep subseafloor sedimentary metagenomes.</title>
        <authorList>
            <person name="Kawai M."/>
            <person name="Futagami T."/>
            <person name="Toyoda A."/>
            <person name="Takaki Y."/>
            <person name="Nishi S."/>
            <person name="Hori S."/>
            <person name="Arai W."/>
            <person name="Tsubouchi T."/>
            <person name="Morono Y."/>
            <person name="Uchiyama I."/>
            <person name="Ito T."/>
            <person name="Fujiyama A."/>
            <person name="Inagaki F."/>
            <person name="Takami H."/>
        </authorList>
    </citation>
    <scope>NUCLEOTIDE SEQUENCE</scope>
    <source>
        <strain evidence="1">Expedition CK06-06</strain>
    </source>
</reference>
<evidence type="ECO:0000313" key="1">
    <source>
        <dbReference type="EMBL" id="GAH50930.1"/>
    </source>
</evidence>
<evidence type="ECO:0008006" key="2">
    <source>
        <dbReference type="Google" id="ProtNLM"/>
    </source>
</evidence>
<dbReference type="InterPro" id="IPR016024">
    <property type="entry name" value="ARM-type_fold"/>
</dbReference>
<gene>
    <name evidence="1" type="ORF">S03H2_35808</name>
</gene>
<dbReference type="SUPFAM" id="SSF48371">
    <property type="entry name" value="ARM repeat"/>
    <property type="match status" value="1"/>
</dbReference>
<comment type="caution">
    <text evidence="1">The sequence shown here is derived from an EMBL/GenBank/DDBJ whole genome shotgun (WGS) entry which is preliminary data.</text>
</comment>
<dbReference type="EMBL" id="BARU01021927">
    <property type="protein sequence ID" value="GAH50930.1"/>
    <property type="molecule type" value="Genomic_DNA"/>
</dbReference>
<protein>
    <recommendedName>
        <fullName evidence="2">Condensin complex subunit 1 C-terminal domain-containing protein</fullName>
    </recommendedName>
</protein>
<organism evidence="1">
    <name type="scientific">marine sediment metagenome</name>
    <dbReference type="NCBI Taxonomy" id="412755"/>
    <lineage>
        <taxon>unclassified sequences</taxon>
        <taxon>metagenomes</taxon>
        <taxon>ecological metagenomes</taxon>
    </lineage>
</organism>
<sequence>MGEKNDLRTFFINALDNFESKKGMVFDHIHYTLERYVAFQLKGEEDILWMNETCYPKLLSLFDESGSIKVRNSILMIFSEIYKIDELDAEQRGLKVLLRKKFLDPEEEQSIANHCLDILLSRADDKLKEMLRDDIRTMSKSEDERLRERGLKLLEKIIGEVSGNDNTRIFSA</sequence>
<accession>X1H1E7</accession>
<dbReference type="AlphaFoldDB" id="X1H1E7"/>
<proteinExistence type="predicted"/>
<name>X1H1E7_9ZZZZ</name>